<organism evidence="3 4">
    <name type="scientific">Leifsonia aquatica</name>
    <name type="common">Corynebacterium aquaticum</name>
    <dbReference type="NCBI Taxonomy" id="144185"/>
    <lineage>
        <taxon>Bacteria</taxon>
        <taxon>Bacillati</taxon>
        <taxon>Actinomycetota</taxon>
        <taxon>Actinomycetes</taxon>
        <taxon>Micrococcales</taxon>
        <taxon>Microbacteriaceae</taxon>
        <taxon>Leifsonia</taxon>
    </lineage>
</organism>
<reference evidence="3 4" key="1">
    <citation type="submission" date="2020-08" db="EMBL/GenBank/DDBJ databases">
        <title>Sequencing the genomes of 1000 actinobacteria strains.</title>
        <authorList>
            <person name="Klenk H.-P."/>
        </authorList>
    </citation>
    <scope>NUCLEOTIDE SEQUENCE [LARGE SCALE GENOMIC DNA]</scope>
    <source>
        <strain evidence="3 4">DSM 20146</strain>
    </source>
</reference>
<keyword evidence="4" id="KW-1185">Reference proteome</keyword>
<feature type="chain" id="PRO_5031181602" evidence="2">
    <location>
        <begin position="38"/>
        <end position="201"/>
    </location>
</feature>
<proteinExistence type="predicted"/>
<evidence type="ECO:0000256" key="1">
    <source>
        <dbReference type="SAM" id="MobiDB-lite"/>
    </source>
</evidence>
<feature type="region of interest" description="Disordered" evidence="1">
    <location>
        <begin position="38"/>
        <end position="75"/>
    </location>
</feature>
<evidence type="ECO:0000313" key="4">
    <source>
        <dbReference type="Proteomes" id="UP000538196"/>
    </source>
</evidence>
<protein>
    <submittedName>
        <fullName evidence="3">Uncharacterized protein</fullName>
    </submittedName>
</protein>
<accession>A0A7W4YJ42</accession>
<name>A0A7W4YJ42_LEIAQ</name>
<dbReference type="RefSeq" id="WP_155829178.1">
    <property type="nucleotide sequence ID" value="NZ_JACHVP010000003.1"/>
</dbReference>
<evidence type="ECO:0000313" key="3">
    <source>
        <dbReference type="EMBL" id="MBB2968018.1"/>
    </source>
</evidence>
<keyword evidence="2" id="KW-0732">Signal</keyword>
<dbReference type="Proteomes" id="UP000538196">
    <property type="component" value="Unassembled WGS sequence"/>
</dbReference>
<feature type="compositionally biased region" description="Basic and acidic residues" evidence="1">
    <location>
        <begin position="54"/>
        <end position="72"/>
    </location>
</feature>
<evidence type="ECO:0000256" key="2">
    <source>
        <dbReference type="SAM" id="SignalP"/>
    </source>
</evidence>
<comment type="caution">
    <text evidence="3">The sequence shown here is derived from an EMBL/GenBank/DDBJ whole genome shotgun (WGS) entry which is preliminary data.</text>
</comment>
<gene>
    <name evidence="3" type="ORF">FHX33_002788</name>
</gene>
<feature type="signal peptide" evidence="2">
    <location>
        <begin position="1"/>
        <end position="37"/>
    </location>
</feature>
<sequence length="201" mass="21108">MGERARTKKWHFRPQHWVAMLCAISLLAIAPSLPAAAQPKVPDSAAQDTPAPAPEKHDTAVPEDARRSKLGEGWESTSDRAVTGVATTAGYAILAAESKSGYQWNTVAALHRDGIDADSWIGNVCTTADGAYAVAVYGPRTVINSEAGMYQGGFAAAVNIATGEVRDLGVGYTLAYFNPGCGVDHKVALTSYSADGRTKVV</sequence>
<dbReference type="AlphaFoldDB" id="A0A7W4YJ42"/>
<dbReference type="EMBL" id="JACHVP010000003">
    <property type="protein sequence ID" value="MBB2968018.1"/>
    <property type="molecule type" value="Genomic_DNA"/>
</dbReference>